<comment type="caution">
    <text evidence="1">The sequence shown here is derived from an EMBL/GenBank/DDBJ whole genome shotgun (WGS) entry which is preliminary data.</text>
</comment>
<dbReference type="InterPro" id="IPR029063">
    <property type="entry name" value="SAM-dependent_MTases_sf"/>
</dbReference>
<dbReference type="AlphaFoldDB" id="A0A225NDL2"/>
<dbReference type="GO" id="GO:0008168">
    <property type="term" value="F:methyltransferase activity"/>
    <property type="evidence" value="ECO:0007669"/>
    <property type="project" value="UniProtKB-KW"/>
</dbReference>
<dbReference type="Proteomes" id="UP000215377">
    <property type="component" value="Unassembled WGS sequence"/>
</dbReference>
<dbReference type="PANTHER" id="PTHR20974">
    <property type="entry name" value="UPF0585 PROTEIN CG18661"/>
    <property type="match status" value="1"/>
</dbReference>
<gene>
    <name evidence="1" type="ORF">ATO3_20495</name>
</gene>
<proteinExistence type="predicted"/>
<evidence type="ECO:0000313" key="1">
    <source>
        <dbReference type="EMBL" id="OWU70370.1"/>
    </source>
</evidence>
<reference evidence="1 2" key="1">
    <citation type="submission" date="2013-04" db="EMBL/GenBank/DDBJ databases">
        <title>Oceanicola sp. 22II1-22F33 Genome Sequencing.</title>
        <authorList>
            <person name="Lai Q."/>
            <person name="Li G."/>
            <person name="Shao Z."/>
        </authorList>
    </citation>
    <scope>NUCLEOTIDE SEQUENCE [LARGE SCALE GENOMIC DNA]</scope>
    <source>
        <strain evidence="1 2">22II1-22F33</strain>
    </source>
</reference>
<dbReference type="InterPro" id="IPR010342">
    <property type="entry name" value="DUF938"/>
</dbReference>
<keyword evidence="1" id="KW-0808">Transferase</keyword>
<dbReference type="PANTHER" id="PTHR20974:SF0">
    <property type="entry name" value="UPF0585 PROTEIN CG18661"/>
    <property type="match status" value="1"/>
</dbReference>
<dbReference type="Gene3D" id="3.40.50.150">
    <property type="entry name" value="Vaccinia Virus protein VP39"/>
    <property type="match status" value="1"/>
</dbReference>
<dbReference type="Pfam" id="PF06080">
    <property type="entry name" value="DUF938"/>
    <property type="match status" value="1"/>
</dbReference>
<dbReference type="GO" id="GO:0032259">
    <property type="term" value="P:methylation"/>
    <property type="evidence" value="ECO:0007669"/>
    <property type="project" value="UniProtKB-KW"/>
</dbReference>
<sequence>MTRKLPPTASFAEAAGGDRLYAPSAERNAAPIAQLLALVAPRTGRALEIASGTGQHVVVFAETLPGLTWQPTEPDPARRASIDAHAAEAGLDSIRAAQPLDACTAGWSGDWPGQDLIVLSNLLHLVSQPEALTLLSEAAQALAPGGVFVIYGPFRRDGKLTSEGDETFDGQLREADPAIGYKNDAEIREALTEAGLEILRQVEMPANNLALVARRGA</sequence>
<dbReference type="OrthoDB" id="5525831at2"/>
<keyword evidence="1" id="KW-0489">Methyltransferase</keyword>
<evidence type="ECO:0000313" key="2">
    <source>
        <dbReference type="Proteomes" id="UP000215377"/>
    </source>
</evidence>
<dbReference type="SUPFAM" id="SSF53335">
    <property type="entry name" value="S-adenosyl-L-methionine-dependent methyltransferases"/>
    <property type="match status" value="1"/>
</dbReference>
<keyword evidence="2" id="KW-1185">Reference proteome</keyword>
<dbReference type="RefSeq" id="WP_088651786.1">
    <property type="nucleotide sequence ID" value="NZ_AQQR01000012.1"/>
</dbReference>
<organism evidence="1 2">
    <name type="scientific">Marinibacterium profundimaris</name>
    <dbReference type="NCBI Taxonomy" id="1679460"/>
    <lineage>
        <taxon>Bacteria</taxon>
        <taxon>Pseudomonadati</taxon>
        <taxon>Pseudomonadota</taxon>
        <taxon>Alphaproteobacteria</taxon>
        <taxon>Rhodobacterales</taxon>
        <taxon>Paracoccaceae</taxon>
        <taxon>Marinibacterium</taxon>
    </lineage>
</organism>
<name>A0A225NDL2_9RHOB</name>
<protein>
    <submittedName>
        <fullName evidence="1">Methyltransferase</fullName>
    </submittedName>
</protein>
<accession>A0A225NDL2</accession>
<dbReference type="EMBL" id="AQQR01000012">
    <property type="protein sequence ID" value="OWU70370.1"/>
    <property type="molecule type" value="Genomic_DNA"/>
</dbReference>